<evidence type="ECO:0000256" key="1">
    <source>
        <dbReference type="ARBA" id="ARBA00022448"/>
    </source>
</evidence>
<dbReference type="GO" id="GO:0055085">
    <property type="term" value="P:transmembrane transport"/>
    <property type="evidence" value="ECO:0007669"/>
    <property type="project" value="InterPro"/>
</dbReference>
<protein>
    <recommendedName>
        <fullName evidence="4">ABC transporter domain-containing protein</fullName>
    </recommendedName>
</protein>
<evidence type="ECO:0000313" key="5">
    <source>
        <dbReference type="EMBL" id="SUZ52436.1"/>
    </source>
</evidence>
<accession>A0A381ND08</accession>
<dbReference type="Pfam" id="PF00005">
    <property type="entry name" value="ABC_tran"/>
    <property type="match status" value="1"/>
</dbReference>
<dbReference type="PANTHER" id="PTHR45772">
    <property type="entry name" value="CONSERVED COMPONENT OF ABC TRANSPORTER FOR NATURAL AMINO ACIDS-RELATED"/>
    <property type="match status" value="1"/>
</dbReference>
<dbReference type="InterPro" id="IPR017871">
    <property type="entry name" value="ABC_transporter-like_CS"/>
</dbReference>
<dbReference type="FunFam" id="3.40.50.300:FF:000151">
    <property type="entry name" value="Lipopolysaccharide ABC transporter ATP-binding protein"/>
    <property type="match status" value="1"/>
</dbReference>
<evidence type="ECO:0000256" key="3">
    <source>
        <dbReference type="ARBA" id="ARBA00022840"/>
    </source>
</evidence>
<dbReference type="CDD" id="cd03218">
    <property type="entry name" value="ABC_YhbG"/>
    <property type="match status" value="1"/>
</dbReference>
<gene>
    <name evidence="5" type="ORF">METZ01_LOCUS5290</name>
</gene>
<feature type="domain" description="ABC transporter" evidence="4">
    <location>
        <begin position="6"/>
        <end position="238"/>
    </location>
</feature>
<dbReference type="InterPro" id="IPR003593">
    <property type="entry name" value="AAA+_ATPase"/>
</dbReference>
<proteinExistence type="predicted"/>
<keyword evidence="1" id="KW-0813">Transport</keyword>
<dbReference type="GO" id="GO:0016887">
    <property type="term" value="F:ATP hydrolysis activity"/>
    <property type="evidence" value="ECO:0007669"/>
    <property type="project" value="InterPro"/>
</dbReference>
<dbReference type="EMBL" id="UINC01000274">
    <property type="protein sequence ID" value="SUZ52436.1"/>
    <property type="molecule type" value="Genomic_DNA"/>
</dbReference>
<reference evidence="5" key="1">
    <citation type="submission" date="2018-05" db="EMBL/GenBank/DDBJ databases">
        <authorList>
            <person name="Lanie J.A."/>
            <person name="Ng W.-L."/>
            <person name="Kazmierczak K.M."/>
            <person name="Andrzejewski T.M."/>
            <person name="Davidsen T.M."/>
            <person name="Wayne K.J."/>
            <person name="Tettelin H."/>
            <person name="Glass J.I."/>
            <person name="Rusch D."/>
            <person name="Podicherti R."/>
            <person name="Tsui H.-C.T."/>
            <person name="Winkler M.E."/>
        </authorList>
    </citation>
    <scope>NUCLEOTIDE SEQUENCE</scope>
</reference>
<dbReference type="PROSITE" id="PS00211">
    <property type="entry name" value="ABC_TRANSPORTER_1"/>
    <property type="match status" value="1"/>
</dbReference>
<dbReference type="SUPFAM" id="SSF52540">
    <property type="entry name" value="P-loop containing nucleoside triphosphate hydrolases"/>
    <property type="match status" value="1"/>
</dbReference>
<sequence length="242" mass="26771">MSTCKLEATYLKKSYQGRHAVKGISLEVTQGQVVGLLGPNGAGKTTTFYMIVGVQRPDEGTILLDGQDITRYPMHQRAKAGLGYLSQERSIFRKLTVEENLNAVLEMLPLSRTKKRDRLDSLLNELGIQHVRKIKGYALSGGESRRVEIARALVLEPAIMLLDEPFAGVDPIAVADIQAIVQQLAKRNIGILITDHNVRETFGIIDYGYIMNEGELLVGGTPDELVENDQARKVYLGKSFSM</sequence>
<organism evidence="5">
    <name type="scientific">marine metagenome</name>
    <dbReference type="NCBI Taxonomy" id="408172"/>
    <lineage>
        <taxon>unclassified sequences</taxon>
        <taxon>metagenomes</taxon>
        <taxon>ecological metagenomes</taxon>
    </lineage>
</organism>
<dbReference type="InterPro" id="IPR030921">
    <property type="entry name" value="LPS_export_LptB"/>
</dbReference>
<dbReference type="InterPro" id="IPR003439">
    <property type="entry name" value="ABC_transporter-like_ATP-bd"/>
</dbReference>
<dbReference type="Gene3D" id="3.40.50.300">
    <property type="entry name" value="P-loop containing nucleotide triphosphate hydrolases"/>
    <property type="match status" value="1"/>
</dbReference>
<evidence type="ECO:0000256" key="2">
    <source>
        <dbReference type="ARBA" id="ARBA00022741"/>
    </source>
</evidence>
<dbReference type="InterPro" id="IPR027417">
    <property type="entry name" value="P-loop_NTPase"/>
</dbReference>
<evidence type="ECO:0000259" key="4">
    <source>
        <dbReference type="PROSITE" id="PS50893"/>
    </source>
</evidence>
<dbReference type="InterPro" id="IPR051120">
    <property type="entry name" value="ABC_AA/LPS_Transport"/>
</dbReference>
<dbReference type="PROSITE" id="PS50893">
    <property type="entry name" value="ABC_TRANSPORTER_2"/>
    <property type="match status" value="1"/>
</dbReference>
<dbReference type="NCBIfam" id="TIGR04406">
    <property type="entry name" value="LPS_export_lptB"/>
    <property type="match status" value="1"/>
</dbReference>
<dbReference type="AlphaFoldDB" id="A0A381ND08"/>
<keyword evidence="2" id="KW-0547">Nucleotide-binding</keyword>
<dbReference type="SMART" id="SM00382">
    <property type="entry name" value="AAA"/>
    <property type="match status" value="1"/>
</dbReference>
<dbReference type="GO" id="GO:0005524">
    <property type="term" value="F:ATP binding"/>
    <property type="evidence" value="ECO:0007669"/>
    <property type="project" value="UniProtKB-KW"/>
</dbReference>
<keyword evidence="3" id="KW-0067">ATP-binding</keyword>
<dbReference type="GO" id="GO:0043190">
    <property type="term" value="C:ATP-binding cassette (ABC) transporter complex"/>
    <property type="evidence" value="ECO:0007669"/>
    <property type="project" value="InterPro"/>
</dbReference>
<name>A0A381ND08_9ZZZZ</name>
<dbReference type="PANTHER" id="PTHR45772:SF10">
    <property type="entry name" value="LIPOPOLYSACCHARIDE EXPORT SYSTEM ATP-BINDING PROTEIN LPTB"/>
    <property type="match status" value="1"/>
</dbReference>